<dbReference type="GO" id="GO:0016874">
    <property type="term" value="F:ligase activity"/>
    <property type="evidence" value="ECO:0007669"/>
    <property type="project" value="UniProtKB-KW"/>
</dbReference>
<accession>A0ABU8JEM7</accession>
<organism evidence="2 3">
    <name type="scientific">Fulvimonas yonginensis</name>
    <dbReference type="NCBI Taxonomy" id="1495200"/>
    <lineage>
        <taxon>Bacteria</taxon>
        <taxon>Pseudomonadati</taxon>
        <taxon>Pseudomonadota</taxon>
        <taxon>Gammaproteobacteria</taxon>
        <taxon>Lysobacterales</taxon>
        <taxon>Rhodanobacteraceae</taxon>
        <taxon>Fulvimonas</taxon>
    </lineage>
</organism>
<protein>
    <submittedName>
        <fullName evidence="2">2'-5' RNA ligase family protein</fullName>
    </submittedName>
</protein>
<dbReference type="EMBL" id="JBBBNY010000011">
    <property type="protein sequence ID" value="MEI7037730.1"/>
    <property type="molecule type" value="Genomic_DNA"/>
</dbReference>
<sequence length="209" mass="22420">MPSDYHQASLAGFAARQPTDRLFFALMPPSDAAAPITTFAEALRRRLGLRGKPRPTGHLHVTLHHLGDFAGLPAQQVAAAATAAAGVATAPFEVRFDRAGSLAGRAGRHPFVLLGDADTAGPAGLQAALGARLAAAGLLRRERPFVPHLTLLYDARMVAPQPIEPIGWEAREFVLIHSLLGRTEYRVLGRWALAWRAGAARTPPRRSPR</sequence>
<dbReference type="RefSeq" id="WP_336808369.1">
    <property type="nucleotide sequence ID" value="NZ_JBBBNY010000011.1"/>
</dbReference>
<dbReference type="PANTHER" id="PTHR35561">
    <property type="entry name" value="RNA 2',3'-CYCLIC PHOSPHODIESTERASE"/>
    <property type="match status" value="1"/>
</dbReference>
<dbReference type="InterPro" id="IPR009097">
    <property type="entry name" value="Cyclic_Pdiesterase"/>
</dbReference>
<dbReference type="Proteomes" id="UP001381174">
    <property type="component" value="Unassembled WGS sequence"/>
</dbReference>
<keyword evidence="3" id="KW-1185">Reference proteome</keyword>
<comment type="caution">
    <text evidence="2">The sequence shown here is derived from an EMBL/GenBank/DDBJ whole genome shotgun (WGS) entry which is preliminary data.</text>
</comment>
<keyword evidence="1" id="KW-0378">Hydrolase</keyword>
<keyword evidence="2" id="KW-0436">Ligase</keyword>
<dbReference type="InterPro" id="IPR004175">
    <property type="entry name" value="RNA_CPDase"/>
</dbReference>
<evidence type="ECO:0000256" key="1">
    <source>
        <dbReference type="ARBA" id="ARBA00022801"/>
    </source>
</evidence>
<dbReference type="Pfam" id="PF13563">
    <property type="entry name" value="2_5_RNA_ligase2"/>
    <property type="match status" value="1"/>
</dbReference>
<name>A0ABU8JEM7_9GAMM</name>
<proteinExistence type="predicted"/>
<gene>
    <name evidence="2" type="ORF">WAT24_13255</name>
</gene>
<dbReference type="SUPFAM" id="SSF55144">
    <property type="entry name" value="LigT-like"/>
    <property type="match status" value="1"/>
</dbReference>
<evidence type="ECO:0000313" key="3">
    <source>
        <dbReference type="Proteomes" id="UP001381174"/>
    </source>
</evidence>
<dbReference type="PANTHER" id="PTHR35561:SF1">
    <property type="entry name" value="RNA 2',3'-CYCLIC PHOSPHODIESTERASE"/>
    <property type="match status" value="1"/>
</dbReference>
<evidence type="ECO:0000313" key="2">
    <source>
        <dbReference type="EMBL" id="MEI7037730.1"/>
    </source>
</evidence>
<reference evidence="2 3" key="1">
    <citation type="journal article" date="2014" name="Int. J. Syst. Evol. Microbiol.">
        <title>Fulvimonas yonginensis sp. nov., isolated from greenhouse soil, and emended description of the genus Fulvimonas.</title>
        <authorList>
            <person name="Ahn J.H."/>
            <person name="Kim S.J."/>
            <person name="Weon H.Y."/>
            <person name="Hong S.B."/>
            <person name="Seok S.J."/>
            <person name="Kwon S.W."/>
        </authorList>
    </citation>
    <scope>NUCLEOTIDE SEQUENCE [LARGE SCALE GENOMIC DNA]</scope>
    <source>
        <strain evidence="2 3">KACC 16952</strain>
    </source>
</reference>
<dbReference type="Gene3D" id="3.90.1140.10">
    <property type="entry name" value="Cyclic phosphodiesterase"/>
    <property type="match status" value="1"/>
</dbReference>